<evidence type="ECO:0000256" key="3">
    <source>
        <dbReference type="ARBA" id="ARBA00023125"/>
    </source>
</evidence>
<dbReference type="GO" id="GO:0009035">
    <property type="term" value="F:type I site-specific deoxyribonuclease activity"/>
    <property type="evidence" value="ECO:0007669"/>
    <property type="project" value="UniProtKB-EC"/>
</dbReference>
<dbReference type="Pfam" id="PF01420">
    <property type="entry name" value="Methylase_S"/>
    <property type="match status" value="1"/>
</dbReference>
<reference evidence="5 6" key="1">
    <citation type="submission" date="2020-08" db="EMBL/GenBank/DDBJ databases">
        <title>Genomic Encyclopedia of Type Strains, Phase III (KMG-III): the genomes of soil and plant-associated and newly described type strains.</title>
        <authorList>
            <person name="Whitman W."/>
        </authorList>
    </citation>
    <scope>NUCLEOTIDE SEQUENCE [LARGE SCALE GENOMIC DNA]</scope>
    <source>
        <strain evidence="5 6">CECT 8305</strain>
    </source>
</reference>
<comment type="similarity">
    <text evidence="1">Belongs to the type-I restriction system S methylase family.</text>
</comment>
<organism evidence="5 6">
    <name type="scientific">Streptomyces zagrosensis</name>
    <dbReference type="NCBI Taxonomy" id="1042984"/>
    <lineage>
        <taxon>Bacteria</taxon>
        <taxon>Bacillati</taxon>
        <taxon>Actinomycetota</taxon>
        <taxon>Actinomycetes</taxon>
        <taxon>Kitasatosporales</taxon>
        <taxon>Streptomycetaceae</taxon>
        <taxon>Streptomyces</taxon>
    </lineage>
</organism>
<protein>
    <submittedName>
        <fullName evidence="5">Type I restriction enzyme S subunit</fullName>
        <ecNumber evidence="5">3.1.21.3</ecNumber>
    </submittedName>
</protein>
<dbReference type="PANTHER" id="PTHR30408:SF12">
    <property type="entry name" value="TYPE I RESTRICTION ENZYME MJAVIII SPECIFICITY SUBUNIT"/>
    <property type="match status" value="1"/>
</dbReference>
<dbReference type="GO" id="GO:0009307">
    <property type="term" value="P:DNA restriction-modification system"/>
    <property type="evidence" value="ECO:0007669"/>
    <property type="project" value="UniProtKB-KW"/>
</dbReference>
<evidence type="ECO:0000259" key="4">
    <source>
        <dbReference type="Pfam" id="PF01420"/>
    </source>
</evidence>
<dbReference type="SUPFAM" id="SSF116734">
    <property type="entry name" value="DNA methylase specificity domain"/>
    <property type="match status" value="2"/>
</dbReference>
<dbReference type="GO" id="GO:0003677">
    <property type="term" value="F:DNA binding"/>
    <property type="evidence" value="ECO:0007669"/>
    <property type="project" value="UniProtKB-KW"/>
</dbReference>
<dbReference type="EC" id="3.1.21.3" evidence="5"/>
<gene>
    <name evidence="5" type="ORF">FHS42_002948</name>
</gene>
<keyword evidence="5" id="KW-0378">Hydrolase</keyword>
<keyword evidence="3" id="KW-0238">DNA-binding</keyword>
<evidence type="ECO:0000313" key="6">
    <source>
        <dbReference type="Proteomes" id="UP000588098"/>
    </source>
</evidence>
<comment type="caution">
    <text evidence="5">The sequence shown here is derived from an EMBL/GenBank/DDBJ whole genome shotgun (WGS) entry which is preliminary data.</text>
</comment>
<proteinExistence type="inferred from homology"/>
<evidence type="ECO:0000256" key="2">
    <source>
        <dbReference type="ARBA" id="ARBA00022747"/>
    </source>
</evidence>
<keyword evidence="2" id="KW-0680">Restriction system</keyword>
<dbReference type="InterPro" id="IPR044946">
    <property type="entry name" value="Restrct_endonuc_typeI_TRD_sf"/>
</dbReference>
<feature type="domain" description="Type I restriction modification DNA specificity" evidence="4">
    <location>
        <begin position="87"/>
        <end position="171"/>
    </location>
</feature>
<dbReference type="InterPro" id="IPR000055">
    <property type="entry name" value="Restrct_endonuc_typeI_TRD"/>
</dbReference>
<dbReference type="Gene3D" id="3.90.220.20">
    <property type="entry name" value="DNA methylase specificity domains"/>
    <property type="match status" value="2"/>
</dbReference>
<dbReference type="InterPro" id="IPR052021">
    <property type="entry name" value="Type-I_RS_S_subunit"/>
</dbReference>
<dbReference type="CDD" id="cd17256">
    <property type="entry name" value="RMtype1_S_EcoJA65PI-TRD1-CR1_like"/>
    <property type="match status" value="1"/>
</dbReference>
<evidence type="ECO:0000313" key="5">
    <source>
        <dbReference type="EMBL" id="MBB5935879.1"/>
    </source>
</evidence>
<dbReference type="EMBL" id="JACHJL010000006">
    <property type="protein sequence ID" value="MBB5935879.1"/>
    <property type="molecule type" value="Genomic_DNA"/>
</dbReference>
<evidence type="ECO:0000256" key="1">
    <source>
        <dbReference type="ARBA" id="ARBA00010923"/>
    </source>
</evidence>
<keyword evidence="6" id="KW-1185">Reference proteome</keyword>
<accession>A0A7W9UZK9</accession>
<dbReference type="PANTHER" id="PTHR30408">
    <property type="entry name" value="TYPE-1 RESTRICTION ENZYME ECOKI SPECIFICITY PROTEIN"/>
    <property type="match status" value="1"/>
</dbReference>
<sequence length="399" mass="43793">MKLRPIGELTEKIATWNPARAQSVDNFTYIDLSSIDSLTKEIVKPQQVTPESAPSRARQLVRAGDIIVSTVRPNLNGVAVVPSECDGATASTGFTVLRPTTEVESAYLFHWVRSPLFISAMIRQATGQSYPAVSDRIIKNSLIPLPSRTEQLHIARLLDHMDALRAKRREAIALLDGLAQSIFLDMFGNPRQNPMGWPTDNLANLADPTDRINYGVIQPGDHRSDGIPLVRVGDLLHGRVDRSAMKKIDPQIEAKYSRSRLRGNEVLVGCVGSIGAVALVNDSDIGSNIARAVARIPISSEPLRQYIAEHLRAASIQHYFVNELRSVAQPTLNIKQLAETVVMMPPPGLPEEFASRAALVRRQQKSHTAHLSLLDSLFVTLQHRAFRGEVVPNVAASVA</sequence>
<name>A0A7W9UZK9_9ACTN</name>
<dbReference type="Proteomes" id="UP000588098">
    <property type="component" value="Unassembled WGS sequence"/>
</dbReference>
<dbReference type="AlphaFoldDB" id="A0A7W9UZK9"/>
<dbReference type="RefSeq" id="WP_184572534.1">
    <property type="nucleotide sequence ID" value="NZ_JACHJL010000006.1"/>
</dbReference>